<organism evidence="1 2">
    <name type="scientific">Aeromicrobium alkaliterrae</name>
    <dbReference type="NCBI Taxonomy" id="302168"/>
    <lineage>
        <taxon>Bacteria</taxon>
        <taxon>Bacillati</taxon>
        <taxon>Actinomycetota</taxon>
        <taxon>Actinomycetes</taxon>
        <taxon>Propionibacteriales</taxon>
        <taxon>Nocardioidaceae</taxon>
        <taxon>Aeromicrobium</taxon>
    </lineage>
</organism>
<dbReference type="Pfam" id="PF07311">
    <property type="entry name" value="Dodecin"/>
    <property type="match status" value="1"/>
</dbReference>
<name>A0ABN2JKP5_9ACTN</name>
<dbReference type="NCBIfam" id="NF043052">
    <property type="entry name" value="DodecBact"/>
    <property type="match status" value="1"/>
</dbReference>
<proteinExistence type="predicted"/>
<evidence type="ECO:0000313" key="2">
    <source>
        <dbReference type="Proteomes" id="UP001501057"/>
    </source>
</evidence>
<dbReference type="PANTHER" id="PTHR39324:SF1">
    <property type="entry name" value="CALCIUM DODECIN"/>
    <property type="match status" value="1"/>
</dbReference>
<protein>
    <submittedName>
        <fullName evidence="1">Dodecin family protein</fullName>
    </submittedName>
</protein>
<gene>
    <name evidence="1" type="ORF">GCM10009710_09230</name>
</gene>
<dbReference type="InterPro" id="IPR036694">
    <property type="entry name" value="Dodecin-like_sf"/>
</dbReference>
<sequence length="79" mass="8926">MRRGIMDAMSNRTYRITEIVGTSPDGVSEAIENGIARAGQTLRHLDWFEVEGIRGQITDSVPSHYQVTMKIGFRLEDDE</sequence>
<keyword evidence="2" id="KW-1185">Reference proteome</keyword>
<dbReference type="PANTHER" id="PTHR39324">
    <property type="entry name" value="CALCIUM DODECIN"/>
    <property type="match status" value="1"/>
</dbReference>
<reference evidence="1 2" key="1">
    <citation type="journal article" date="2019" name="Int. J. Syst. Evol. Microbiol.">
        <title>The Global Catalogue of Microorganisms (GCM) 10K type strain sequencing project: providing services to taxonomists for standard genome sequencing and annotation.</title>
        <authorList>
            <consortium name="The Broad Institute Genomics Platform"/>
            <consortium name="The Broad Institute Genome Sequencing Center for Infectious Disease"/>
            <person name="Wu L."/>
            <person name="Ma J."/>
        </authorList>
    </citation>
    <scope>NUCLEOTIDE SEQUENCE [LARGE SCALE GENOMIC DNA]</scope>
    <source>
        <strain evidence="1 2">JCM 13518</strain>
    </source>
</reference>
<accession>A0ABN2JKP5</accession>
<dbReference type="Gene3D" id="3.30.1660.10">
    <property type="entry name" value="Flavin-binding protein dodecin"/>
    <property type="match status" value="1"/>
</dbReference>
<dbReference type="SUPFAM" id="SSF89807">
    <property type="entry name" value="Dodecin-like"/>
    <property type="match status" value="1"/>
</dbReference>
<evidence type="ECO:0000313" key="1">
    <source>
        <dbReference type="EMBL" id="GAA1730778.1"/>
    </source>
</evidence>
<dbReference type="InterPro" id="IPR009923">
    <property type="entry name" value="Dodecin"/>
</dbReference>
<dbReference type="Proteomes" id="UP001501057">
    <property type="component" value="Unassembled WGS sequence"/>
</dbReference>
<comment type="caution">
    <text evidence="1">The sequence shown here is derived from an EMBL/GenBank/DDBJ whole genome shotgun (WGS) entry which is preliminary data.</text>
</comment>
<dbReference type="InterPro" id="IPR050049">
    <property type="entry name" value="Dodecin_bact"/>
</dbReference>
<dbReference type="InterPro" id="IPR025543">
    <property type="entry name" value="Dodecin-like"/>
</dbReference>
<dbReference type="EMBL" id="BAAAME010000002">
    <property type="protein sequence ID" value="GAA1730778.1"/>
    <property type="molecule type" value="Genomic_DNA"/>
</dbReference>